<dbReference type="PANTHER" id="PTHR43710">
    <property type="entry name" value="2-HYDROXYACYL-COA LYASE"/>
    <property type="match status" value="1"/>
</dbReference>
<comment type="catalytic activity">
    <reaction evidence="3">
        <text>indole-3-pyruvate + 2 oxidized [2Fe-2S]-[ferredoxin] + CoA = (indol-3-yl)acetyl-CoA + 2 reduced [2Fe-2S]-[ferredoxin] + CO2 + H(+)</text>
        <dbReference type="Rhea" id="RHEA:12645"/>
        <dbReference type="Rhea" id="RHEA-COMP:10000"/>
        <dbReference type="Rhea" id="RHEA-COMP:10001"/>
        <dbReference type="ChEBI" id="CHEBI:15378"/>
        <dbReference type="ChEBI" id="CHEBI:16526"/>
        <dbReference type="ChEBI" id="CHEBI:17640"/>
        <dbReference type="ChEBI" id="CHEBI:33737"/>
        <dbReference type="ChEBI" id="CHEBI:33738"/>
        <dbReference type="ChEBI" id="CHEBI:57271"/>
        <dbReference type="ChEBI" id="CHEBI:57287"/>
        <dbReference type="EC" id="1.2.7.8"/>
    </reaction>
</comment>
<comment type="subunit">
    <text evidence="3">Heterodimer of the IorA and IorB subunits.</text>
</comment>
<dbReference type="AlphaFoldDB" id="A0A062V7H2"/>
<protein>
    <recommendedName>
        <fullName evidence="3">Indolepyruvate oxidoreductase subunit IorA</fullName>
        <shortName evidence="3">IOR</shortName>
        <ecNumber evidence="3">1.2.7.8</ecNumber>
    </recommendedName>
    <alternativeName>
        <fullName evidence="3">Indolepyruvate ferredoxin oxidoreductase subunit alpha</fullName>
    </alternativeName>
</protein>
<evidence type="ECO:0000313" key="6">
    <source>
        <dbReference type="Proteomes" id="UP000027153"/>
    </source>
</evidence>
<evidence type="ECO:0000313" key="5">
    <source>
        <dbReference type="EMBL" id="KCZ73257.1"/>
    </source>
</evidence>
<dbReference type="CDD" id="cd07034">
    <property type="entry name" value="TPP_PYR_PFOR_IOR-alpha_like"/>
    <property type="match status" value="1"/>
</dbReference>
<feature type="domain" description="Thiamine pyrophosphate enzyme TPP-binding" evidence="4">
    <location>
        <begin position="389"/>
        <end position="488"/>
    </location>
</feature>
<dbReference type="InterPro" id="IPR045025">
    <property type="entry name" value="HACL1-like"/>
</dbReference>
<dbReference type="InterPro" id="IPR002880">
    <property type="entry name" value="Pyrv_Fd/Flavodoxin_OxRdtase_N"/>
</dbReference>
<keyword evidence="2 3" id="KW-0560">Oxidoreductase</keyword>
<dbReference type="Pfam" id="PF02775">
    <property type="entry name" value="TPP_enzyme_C"/>
    <property type="match status" value="1"/>
</dbReference>
<dbReference type="PANTHER" id="PTHR43710:SF6">
    <property type="entry name" value="INDOLEPYRUVATE OXIDOREDUCTASE SUBUNIT IORA"/>
    <property type="match status" value="1"/>
</dbReference>
<reference evidence="5 6" key="1">
    <citation type="journal article" date="2013" name="Nature">
        <title>Anaerobic oxidation of methane coupled to nitrate reduction in a novel archaeal lineage.</title>
        <authorList>
            <person name="Haroon M.F."/>
            <person name="Hu S."/>
            <person name="Shi Y."/>
            <person name="Imelfort M."/>
            <person name="Keller J."/>
            <person name="Hugenholtz P."/>
            <person name="Yuan Z."/>
            <person name="Tyson G.W."/>
        </authorList>
    </citation>
    <scope>NUCLEOTIDE SEQUENCE [LARGE SCALE GENOMIC DNA]</scope>
    <source>
        <strain evidence="5 6">ANME-2d</strain>
    </source>
</reference>
<dbReference type="SUPFAM" id="SSF52518">
    <property type="entry name" value="Thiamin diphosphate-binding fold (THDP-binding)"/>
    <property type="match status" value="2"/>
</dbReference>
<dbReference type="InterPro" id="IPR011766">
    <property type="entry name" value="TPP_enzyme_TPP-bd"/>
</dbReference>
<dbReference type="GO" id="GO:0051539">
    <property type="term" value="F:4 iron, 4 sulfur cluster binding"/>
    <property type="evidence" value="ECO:0007669"/>
    <property type="project" value="UniProtKB-UniRule"/>
</dbReference>
<comment type="cofactor">
    <cofactor evidence="3">
        <name>[4Fe-4S] cluster</name>
        <dbReference type="ChEBI" id="CHEBI:49883"/>
    </cofactor>
    <text evidence="3">Binds 2 [4Fe-4S] clusters. In this family the first cluster has a non-standard and varying [4Fe-4S] binding motif CX(2)CX(2)CX(4-5)CP.</text>
</comment>
<dbReference type="Proteomes" id="UP000027153">
    <property type="component" value="Unassembled WGS sequence"/>
</dbReference>
<dbReference type="OrthoDB" id="116011at2157"/>
<organism evidence="5 6">
    <name type="scientific">Candidatus Methanoperedens nitratireducens</name>
    <dbReference type="NCBI Taxonomy" id="1392998"/>
    <lineage>
        <taxon>Archaea</taxon>
        <taxon>Methanobacteriati</taxon>
        <taxon>Methanobacteriota</taxon>
        <taxon>Stenosarchaea group</taxon>
        <taxon>Methanomicrobia</taxon>
        <taxon>Methanosarcinales</taxon>
        <taxon>ANME-2 cluster</taxon>
        <taxon>Candidatus Methanoperedentaceae</taxon>
        <taxon>Candidatus Methanoperedens</taxon>
    </lineage>
</organism>
<evidence type="ECO:0000259" key="4">
    <source>
        <dbReference type="Pfam" id="PF02775"/>
    </source>
</evidence>
<dbReference type="GO" id="GO:0044272">
    <property type="term" value="P:sulfur compound biosynthetic process"/>
    <property type="evidence" value="ECO:0007669"/>
    <property type="project" value="UniProtKB-ARBA"/>
</dbReference>
<dbReference type="EC" id="1.2.7.8" evidence="3"/>
<keyword evidence="3" id="KW-0004">4Fe-4S</keyword>
<sequence>MKNFKKVLSKEGYNLKKVLSKEVYNLRKVLSKEGHNSGLNAAVYAFLDSDVKIVTGVPGFPITSLMEALGERIRHEWSINEKVALELALGSSVCGERSAVITKHVGMNVLSDPLVTSATHTIGAGLVIIAGDDPGVQKSQNEQDSRLYGLIAEVPVFDPPTPEALYLSIKEAFELSENVSTPVIIRLTDRLLISEGNITREIKSKSKPMCLDKKIWHLTMFGKHQNFHRISFPRMREYAGRSNLNTYKKRGASGIISSGFPTSLVDSIIPDNFSHLSLGIINPLPLDTVNRFMDEHERVLVVEETEPVIERQLTKRVLGKLTGHLPYGIIEIEDIQKAIQNINNDTVARDIIPQTIKERGLRQICQDCPYIPLYNAIKELNVPVAGDLGCSIMTSSPPLSLLDAAFSLGSAIGTACGFSRKGIAIIGDFGLAHSGIAGLINAVHNKHELLVIVLQNEVAAMTGGQQVPDLTGLVSSYVKDTEIIDPQANIDIKDILEKKLESKGISVILARAVCPRY</sequence>
<dbReference type="GO" id="GO:0030976">
    <property type="term" value="F:thiamine pyrophosphate binding"/>
    <property type="evidence" value="ECO:0007669"/>
    <property type="project" value="InterPro"/>
</dbReference>
<keyword evidence="3" id="KW-0411">Iron-sulfur</keyword>
<name>A0A062V7H2_9EURY</name>
<dbReference type="InterPro" id="IPR029061">
    <property type="entry name" value="THDP-binding"/>
</dbReference>
<keyword evidence="5" id="KW-0670">Pyruvate</keyword>
<proteinExistence type="predicted"/>
<evidence type="ECO:0000256" key="3">
    <source>
        <dbReference type="PIRNR" id="PIRNR006439"/>
    </source>
</evidence>
<keyword evidence="3" id="KW-0249">Electron transport</keyword>
<dbReference type="Gene3D" id="3.40.50.970">
    <property type="match status" value="2"/>
</dbReference>
<dbReference type="GO" id="GO:0006082">
    <property type="term" value="P:organic acid metabolic process"/>
    <property type="evidence" value="ECO:0007669"/>
    <property type="project" value="UniProtKB-ARBA"/>
</dbReference>
<keyword evidence="3" id="KW-0408">Iron</keyword>
<evidence type="ECO:0000256" key="1">
    <source>
        <dbReference type="ARBA" id="ARBA00022723"/>
    </source>
</evidence>
<dbReference type="GO" id="GO:0043805">
    <property type="term" value="F:indolepyruvate ferredoxin oxidoreductase activity"/>
    <property type="evidence" value="ECO:0007669"/>
    <property type="project" value="UniProtKB-UniRule"/>
</dbReference>
<dbReference type="PATRIC" id="fig|1392998.3.peg.681"/>
<dbReference type="EMBL" id="JMIY01000001">
    <property type="protein sequence ID" value="KCZ73257.1"/>
    <property type="molecule type" value="Genomic_DNA"/>
</dbReference>
<comment type="caution">
    <text evidence="5">The sequence shown here is derived from an EMBL/GenBank/DDBJ whole genome shotgun (WGS) entry which is preliminary data.</text>
</comment>
<evidence type="ECO:0000256" key="2">
    <source>
        <dbReference type="ARBA" id="ARBA00023002"/>
    </source>
</evidence>
<dbReference type="PIRSF" id="PIRSF006439">
    <property type="entry name" value="Indolepyruvate_ferr_oxidored"/>
    <property type="match status" value="1"/>
</dbReference>
<dbReference type="InterPro" id="IPR017721">
    <property type="entry name" value="IorA"/>
</dbReference>
<dbReference type="GO" id="GO:0046872">
    <property type="term" value="F:metal ion binding"/>
    <property type="evidence" value="ECO:0007669"/>
    <property type="project" value="UniProtKB-UniRule"/>
</dbReference>
<accession>A0A062V7H2</accession>
<dbReference type="RefSeq" id="WP_048088536.1">
    <property type="nucleotide sequence ID" value="NZ_JMIY01000001.1"/>
</dbReference>
<keyword evidence="1 3" id="KW-0479">Metal-binding</keyword>
<keyword evidence="6" id="KW-1185">Reference proteome</keyword>
<keyword evidence="3" id="KW-0813">Transport</keyword>
<gene>
    <name evidence="5" type="ORF">ANME2D_00320</name>
</gene>
<comment type="function">
    <text evidence="3">Catalyzes the ferredoxin-dependent oxidative decarboxylation of arylpyruvates.</text>
</comment>